<proteinExistence type="predicted"/>
<evidence type="ECO:0000313" key="6">
    <source>
        <dbReference type="Proteomes" id="UP000294664"/>
    </source>
</evidence>
<name>A0A4R3LJY2_9HYPH</name>
<dbReference type="InterPro" id="IPR036390">
    <property type="entry name" value="WH_DNA-bd_sf"/>
</dbReference>
<organism evidence="5 6">
    <name type="scientific">Aquabacter spiritensis</name>
    <dbReference type="NCBI Taxonomy" id="933073"/>
    <lineage>
        <taxon>Bacteria</taxon>
        <taxon>Pseudomonadati</taxon>
        <taxon>Pseudomonadota</taxon>
        <taxon>Alphaproteobacteria</taxon>
        <taxon>Hyphomicrobiales</taxon>
        <taxon>Xanthobacteraceae</taxon>
        <taxon>Aquabacter</taxon>
    </lineage>
</organism>
<dbReference type="Pfam" id="PF00392">
    <property type="entry name" value="GntR"/>
    <property type="match status" value="1"/>
</dbReference>
<dbReference type="InterPro" id="IPR008920">
    <property type="entry name" value="TF_FadR/GntR_C"/>
</dbReference>
<dbReference type="GO" id="GO:0003677">
    <property type="term" value="F:DNA binding"/>
    <property type="evidence" value="ECO:0007669"/>
    <property type="project" value="UniProtKB-KW"/>
</dbReference>
<reference evidence="5 6" key="1">
    <citation type="submission" date="2019-03" db="EMBL/GenBank/DDBJ databases">
        <title>Genomic Encyclopedia of Type Strains, Phase IV (KMG-IV): sequencing the most valuable type-strain genomes for metagenomic binning, comparative biology and taxonomic classification.</title>
        <authorList>
            <person name="Goeker M."/>
        </authorList>
    </citation>
    <scope>NUCLEOTIDE SEQUENCE [LARGE SCALE GENOMIC DNA]</scope>
    <source>
        <strain evidence="5 6">DSM 9035</strain>
    </source>
</reference>
<gene>
    <name evidence="5" type="ORF">EDC64_1212</name>
</gene>
<evidence type="ECO:0000256" key="3">
    <source>
        <dbReference type="ARBA" id="ARBA00023163"/>
    </source>
</evidence>
<dbReference type="Gene3D" id="1.20.120.530">
    <property type="entry name" value="GntR ligand-binding domain-like"/>
    <property type="match status" value="1"/>
</dbReference>
<dbReference type="SUPFAM" id="SSF48008">
    <property type="entry name" value="GntR ligand-binding domain-like"/>
    <property type="match status" value="1"/>
</dbReference>
<dbReference type="OrthoDB" id="9815654at2"/>
<keyword evidence="6" id="KW-1185">Reference proteome</keyword>
<evidence type="ECO:0000259" key="4">
    <source>
        <dbReference type="PROSITE" id="PS50949"/>
    </source>
</evidence>
<dbReference type="CDD" id="cd07377">
    <property type="entry name" value="WHTH_GntR"/>
    <property type="match status" value="1"/>
</dbReference>
<sequence length="242" mass="25919">MRRPGGETISVPGGVAPGAPVRSLTSAVHAALRSDILTCRLAPGEKLPVAALAKRFDVSLSAVREALSRLVADGFVLSEDQRGFRVSPLDLADLLDLTSTRIEIEALALRRSIARGDAGWERAVRESWDALRQVPYALARQTAPHDGGWADLHFAFHEALVSACGLGWLMRFRKALFEQSERYRALARAVGGSDRDVNAEHAAIVEAALARDAAAAEAALALHFTTTMELVRAAVPAGSPPR</sequence>
<evidence type="ECO:0000256" key="1">
    <source>
        <dbReference type="ARBA" id="ARBA00023015"/>
    </source>
</evidence>
<keyword evidence="3" id="KW-0804">Transcription</keyword>
<feature type="domain" description="HTH gntR-type" evidence="4">
    <location>
        <begin position="22"/>
        <end position="89"/>
    </location>
</feature>
<protein>
    <submittedName>
        <fullName evidence="5">GntR family transcriptional regulator</fullName>
    </submittedName>
</protein>
<dbReference type="Gene3D" id="1.10.10.10">
    <property type="entry name" value="Winged helix-like DNA-binding domain superfamily/Winged helix DNA-binding domain"/>
    <property type="match status" value="1"/>
</dbReference>
<accession>A0A4R3LJY2</accession>
<dbReference type="InterPro" id="IPR000524">
    <property type="entry name" value="Tscrpt_reg_HTH_GntR"/>
</dbReference>
<evidence type="ECO:0000256" key="2">
    <source>
        <dbReference type="ARBA" id="ARBA00023125"/>
    </source>
</evidence>
<dbReference type="SMART" id="SM00345">
    <property type="entry name" value="HTH_GNTR"/>
    <property type="match status" value="1"/>
</dbReference>
<keyword evidence="1" id="KW-0805">Transcription regulation</keyword>
<dbReference type="PROSITE" id="PS50949">
    <property type="entry name" value="HTH_GNTR"/>
    <property type="match status" value="1"/>
</dbReference>
<dbReference type="SMART" id="SM00895">
    <property type="entry name" value="FCD"/>
    <property type="match status" value="1"/>
</dbReference>
<dbReference type="EMBL" id="SMAI01000021">
    <property type="protein sequence ID" value="TCT00582.1"/>
    <property type="molecule type" value="Genomic_DNA"/>
</dbReference>
<dbReference type="AlphaFoldDB" id="A0A4R3LJY2"/>
<dbReference type="PANTHER" id="PTHR43537">
    <property type="entry name" value="TRANSCRIPTIONAL REGULATOR, GNTR FAMILY"/>
    <property type="match status" value="1"/>
</dbReference>
<dbReference type="InterPro" id="IPR036388">
    <property type="entry name" value="WH-like_DNA-bd_sf"/>
</dbReference>
<comment type="caution">
    <text evidence="5">The sequence shown here is derived from an EMBL/GenBank/DDBJ whole genome shotgun (WGS) entry which is preliminary data.</text>
</comment>
<dbReference type="Pfam" id="PF07729">
    <property type="entry name" value="FCD"/>
    <property type="match status" value="1"/>
</dbReference>
<dbReference type="PANTHER" id="PTHR43537:SF20">
    <property type="entry name" value="HTH-TYPE TRANSCRIPTIONAL REPRESSOR GLAR"/>
    <property type="match status" value="1"/>
</dbReference>
<dbReference type="SUPFAM" id="SSF46785">
    <property type="entry name" value="Winged helix' DNA-binding domain"/>
    <property type="match status" value="1"/>
</dbReference>
<dbReference type="GO" id="GO:0003700">
    <property type="term" value="F:DNA-binding transcription factor activity"/>
    <property type="evidence" value="ECO:0007669"/>
    <property type="project" value="InterPro"/>
</dbReference>
<dbReference type="Proteomes" id="UP000294664">
    <property type="component" value="Unassembled WGS sequence"/>
</dbReference>
<evidence type="ECO:0000313" key="5">
    <source>
        <dbReference type="EMBL" id="TCT00582.1"/>
    </source>
</evidence>
<keyword evidence="2" id="KW-0238">DNA-binding</keyword>
<dbReference type="InterPro" id="IPR011711">
    <property type="entry name" value="GntR_C"/>
</dbReference>